<comment type="caution">
    <text evidence="3">The sequence shown here is derived from an EMBL/GenBank/DDBJ whole genome shotgun (WGS) entry which is preliminary data.</text>
</comment>
<dbReference type="PANTHER" id="PTHR42831">
    <property type="entry name" value="FE-S PROTEIN MATURATION AUXILIARY FACTOR YITW"/>
    <property type="match status" value="1"/>
</dbReference>
<dbReference type="Gene3D" id="3.30.300.130">
    <property type="entry name" value="Fe-S cluster assembly (FSCA)"/>
    <property type="match status" value="1"/>
</dbReference>
<dbReference type="InterPro" id="IPR011883">
    <property type="entry name" value="PaaD-like"/>
</dbReference>
<organism evidence="3 4">
    <name type="scientific">Dactylosporangium maewongense</name>
    <dbReference type="NCBI Taxonomy" id="634393"/>
    <lineage>
        <taxon>Bacteria</taxon>
        <taxon>Bacillati</taxon>
        <taxon>Actinomycetota</taxon>
        <taxon>Actinomycetes</taxon>
        <taxon>Micromonosporales</taxon>
        <taxon>Micromonosporaceae</taxon>
        <taxon>Dactylosporangium</taxon>
    </lineage>
</organism>
<feature type="domain" description="MIP18 family-like" evidence="1">
    <location>
        <begin position="7"/>
        <end position="73"/>
    </location>
</feature>
<dbReference type="Pfam" id="PF01883">
    <property type="entry name" value="FeS_assembly_P"/>
    <property type="match status" value="1"/>
</dbReference>
<dbReference type="EMBL" id="BAAAQD010000021">
    <property type="protein sequence ID" value="GAA1549443.1"/>
    <property type="molecule type" value="Genomic_DNA"/>
</dbReference>
<name>A0ABP4MSE4_9ACTN</name>
<evidence type="ECO:0000313" key="4">
    <source>
        <dbReference type="Proteomes" id="UP001501470"/>
    </source>
</evidence>
<dbReference type="PANTHER" id="PTHR42831:SF3">
    <property type="entry name" value="1,2-PHENYLACETYL-COA EPOXIDASE, SUBUNIT D-RELATED"/>
    <property type="match status" value="1"/>
</dbReference>
<sequence>MTLFDVVAAVKDPELRVLNVAELGILRDVDVTEDGSAVTVTITPTYSGCPAMDLIRADIESALHDAGVEDVKVRTVLDPPWTTDMITEEGRSKLAAAGIAPPSSTKVTVQLSIRCPRCGSPATEQLSRFGSTACKSLWRCTACLEPFDAVKAL</sequence>
<accession>A0ABP4MSE4</accession>
<dbReference type="InterPro" id="IPR052339">
    <property type="entry name" value="Fe-S_Maturation_MIP18"/>
</dbReference>
<dbReference type="InterPro" id="IPR034904">
    <property type="entry name" value="FSCA_dom_sf"/>
</dbReference>
<feature type="domain" description="PaaD zinc beta ribbon" evidence="2">
    <location>
        <begin position="101"/>
        <end position="151"/>
    </location>
</feature>
<dbReference type="NCBIfam" id="TIGR02159">
    <property type="entry name" value="PA_CoA_Oxy4"/>
    <property type="match status" value="1"/>
</dbReference>
<gene>
    <name evidence="3" type="primary">paaJ</name>
    <name evidence="3" type="ORF">GCM10009827_082300</name>
</gene>
<keyword evidence="4" id="KW-1185">Reference proteome</keyword>
<reference evidence="4" key="1">
    <citation type="journal article" date="2019" name="Int. J. Syst. Evol. Microbiol.">
        <title>The Global Catalogue of Microorganisms (GCM) 10K type strain sequencing project: providing services to taxonomists for standard genome sequencing and annotation.</title>
        <authorList>
            <consortium name="The Broad Institute Genomics Platform"/>
            <consortium name="The Broad Institute Genome Sequencing Center for Infectious Disease"/>
            <person name="Wu L."/>
            <person name="Ma J."/>
        </authorList>
    </citation>
    <scope>NUCLEOTIDE SEQUENCE [LARGE SCALE GENOMIC DNA]</scope>
    <source>
        <strain evidence="4">JCM 15933</strain>
    </source>
</reference>
<protein>
    <submittedName>
        <fullName evidence="3">Phenylacetate-CoA oxygenase subunit PaaJ</fullName>
    </submittedName>
</protein>
<dbReference type="InterPro" id="IPR056572">
    <property type="entry name" value="Zn_ribbon_PaaD"/>
</dbReference>
<dbReference type="Proteomes" id="UP001501470">
    <property type="component" value="Unassembled WGS sequence"/>
</dbReference>
<proteinExistence type="predicted"/>
<dbReference type="Pfam" id="PF23451">
    <property type="entry name" value="Zn_ribbon_PaaD"/>
    <property type="match status" value="1"/>
</dbReference>
<evidence type="ECO:0000259" key="2">
    <source>
        <dbReference type="Pfam" id="PF23451"/>
    </source>
</evidence>
<dbReference type="InterPro" id="IPR002744">
    <property type="entry name" value="MIP18-like"/>
</dbReference>
<evidence type="ECO:0000259" key="1">
    <source>
        <dbReference type="Pfam" id="PF01883"/>
    </source>
</evidence>
<dbReference type="SUPFAM" id="SSF117916">
    <property type="entry name" value="Fe-S cluster assembly (FSCA) domain-like"/>
    <property type="match status" value="1"/>
</dbReference>
<evidence type="ECO:0000313" key="3">
    <source>
        <dbReference type="EMBL" id="GAA1549443.1"/>
    </source>
</evidence>